<dbReference type="Proteomes" id="UP001151760">
    <property type="component" value="Unassembled WGS sequence"/>
</dbReference>
<feature type="chain" id="PRO_5045079998" evidence="1">
    <location>
        <begin position="30"/>
        <end position="91"/>
    </location>
</feature>
<accession>A0ABQ5GEF7</accession>
<protein>
    <submittedName>
        <fullName evidence="2">Uncharacterized protein</fullName>
    </submittedName>
</protein>
<evidence type="ECO:0000256" key="1">
    <source>
        <dbReference type="SAM" id="SignalP"/>
    </source>
</evidence>
<sequence>MVKPSLFGGFLDLLFCFFSTVDLLAPSTATLPRLLFANKKMTQDPLDNEVVVDHTRDGNEHDDVINTVEISNEWSDQRDNLANAMFNEFNI</sequence>
<reference evidence="2" key="1">
    <citation type="journal article" date="2022" name="Int. J. Mol. Sci.">
        <title>Draft Genome of Tanacetum Coccineum: Genomic Comparison of Closely Related Tanacetum-Family Plants.</title>
        <authorList>
            <person name="Yamashiro T."/>
            <person name="Shiraishi A."/>
            <person name="Nakayama K."/>
            <person name="Satake H."/>
        </authorList>
    </citation>
    <scope>NUCLEOTIDE SEQUENCE</scope>
</reference>
<keyword evidence="1" id="KW-0732">Signal</keyword>
<comment type="caution">
    <text evidence="2">The sequence shown here is derived from an EMBL/GenBank/DDBJ whole genome shotgun (WGS) entry which is preliminary data.</text>
</comment>
<proteinExistence type="predicted"/>
<name>A0ABQ5GEF7_9ASTR</name>
<keyword evidence="3" id="KW-1185">Reference proteome</keyword>
<dbReference type="EMBL" id="BQNB010018341">
    <property type="protein sequence ID" value="GJT73332.1"/>
    <property type="molecule type" value="Genomic_DNA"/>
</dbReference>
<gene>
    <name evidence="2" type="ORF">Tco_1032618</name>
</gene>
<reference evidence="2" key="2">
    <citation type="submission" date="2022-01" db="EMBL/GenBank/DDBJ databases">
        <authorList>
            <person name="Yamashiro T."/>
            <person name="Shiraishi A."/>
            <person name="Satake H."/>
            <person name="Nakayama K."/>
        </authorList>
    </citation>
    <scope>NUCLEOTIDE SEQUENCE</scope>
</reference>
<evidence type="ECO:0000313" key="3">
    <source>
        <dbReference type="Proteomes" id="UP001151760"/>
    </source>
</evidence>
<evidence type="ECO:0000313" key="2">
    <source>
        <dbReference type="EMBL" id="GJT73332.1"/>
    </source>
</evidence>
<feature type="signal peptide" evidence="1">
    <location>
        <begin position="1"/>
        <end position="29"/>
    </location>
</feature>
<organism evidence="2 3">
    <name type="scientific">Tanacetum coccineum</name>
    <dbReference type="NCBI Taxonomy" id="301880"/>
    <lineage>
        <taxon>Eukaryota</taxon>
        <taxon>Viridiplantae</taxon>
        <taxon>Streptophyta</taxon>
        <taxon>Embryophyta</taxon>
        <taxon>Tracheophyta</taxon>
        <taxon>Spermatophyta</taxon>
        <taxon>Magnoliopsida</taxon>
        <taxon>eudicotyledons</taxon>
        <taxon>Gunneridae</taxon>
        <taxon>Pentapetalae</taxon>
        <taxon>asterids</taxon>
        <taxon>campanulids</taxon>
        <taxon>Asterales</taxon>
        <taxon>Asteraceae</taxon>
        <taxon>Asteroideae</taxon>
        <taxon>Anthemideae</taxon>
        <taxon>Anthemidinae</taxon>
        <taxon>Tanacetum</taxon>
    </lineage>
</organism>